<sequence>MEWQTHLVFNQPEPLSNSNLFLSDMALQDAITREHAGWDAETLSQIGLQLGSMESLELGWLANANPPELLRYDTAGQRLDQVRFHPAWHVLMPGAA</sequence>
<dbReference type="STRING" id="1453495.AT01_2923"/>
<dbReference type="AlphaFoldDB" id="A0A0T9UKQ3"/>
<dbReference type="PANTHER" id="PTHR42707:SF3">
    <property type="entry name" value="ACYL-COA DEHYDROGENASE AIDB-RELATED"/>
    <property type="match status" value="1"/>
</dbReference>
<dbReference type="GO" id="GO:0003995">
    <property type="term" value="F:acyl-CoA dehydrogenase activity"/>
    <property type="evidence" value="ECO:0007669"/>
    <property type="project" value="TreeGrafter"/>
</dbReference>
<dbReference type="InterPro" id="IPR041504">
    <property type="entry name" value="AidB_N"/>
</dbReference>
<dbReference type="InterPro" id="IPR052904">
    <property type="entry name" value="Acyl-CoA_dehydrogenase-like"/>
</dbReference>
<gene>
    <name evidence="2" type="primary">aidB</name>
    <name evidence="2" type="ORF">ERS137965_03199</name>
</gene>
<accession>A0A0T9UKQ3</accession>
<dbReference type="Gene3D" id="6.10.250.600">
    <property type="match status" value="1"/>
</dbReference>
<dbReference type="PANTHER" id="PTHR42707">
    <property type="entry name" value="ACYL-COA DEHYDROGENASE"/>
    <property type="match status" value="1"/>
</dbReference>
<organism evidence="2 3">
    <name type="scientific">Yersinia aldovae</name>
    <dbReference type="NCBI Taxonomy" id="29483"/>
    <lineage>
        <taxon>Bacteria</taxon>
        <taxon>Pseudomonadati</taxon>
        <taxon>Pseudomonadota</taxon>
        <taxon>Gammaproteobacteria</taxon>
        <taxon>Enterobacterales</taxon>
        <taxon>Yersiniaceae</taxon>
        <taxon>Yersinia</taxon>
    </lineage>
</organism>
<reference evidence="2 3" key="1">
    <citation type="submission" date="2015-03" db="EMBL/GenBank/DDBJ databases">
        <authorList>
            <person name="Murphy D."/>
        </authorList>
    </citation>
    <scope>NUCLEOTIDE SEQUENCE [LARGE SCALE GENOMIC DNA]</scope>
    <source>
        <strain evidence="2 3">IP06005</strain>
    </source>
</reference>
<dbReference type="EMBL" id="CQEJ01000020">
    <property type="protein sequence ID" value="CNL49213.1"/>
    <property type="molecule type" value="Genomic_DNA"/>
</dbReference>
<feature type="domain" description="Adaptive response protein AidB N-terminal" evidence="1">
    <location>
        <begin position="10"/>
        <end position="94"/>
    </location>
</feature>
<proteinExistence type="predicted"/>
<evidence type="ECO:0000259" key="1">
    <source>
        <dbReference type="Pfam" id="PF18158"/>
    </source>
</evidence>
<dbReference type="eggNOG" id="COG1960">
    <property type="taxonomic scope" value="Bacteria"/>
</dbReference>
<name>A0A0T9UKQ3_YERAL</name>
<dbReference type="Proteomes" id="UP000041595">
    <property type="component" value="Unassembled WGS sequence"/>
</dbReference>
<dbReference type="EC" id="1.3.99.-" evidence="2"/>
<protein>
    <submittedName>
        <fullName evidence="2">Alkylation response protein AidB, acyl-CoA dehydrogenase family</fullName>
        <ecNumber evidence="2">1.3.99.-</ecNumber>
    </submittedName>
</protein>
<evidence type="ECO:0000313" key="3">
    <source>
        <dbReference type="Proteomes" id="UP000041595"/>
    </source>
</evidence>
<evidence type="ECO:0000313" key="2">
    <source>
        <dbReference type="EMBL" id="CNL49213.1"/>
    </source>
</evidence>
<dbReference type="Pfam" id="PF18158">
    <property type="entry name" value="AidB_N"/>
    <property type="match status" value="1"/>
</dbReference>
<keyword evidence="2" id="KW-0560">Oxidoreductase</keyword>